<protein>
    <recommendedName>
        <fullName evidence="7">Mediator of RNA polymerase II transcription subunit 1</fullName>
    </recommendedName>
    <alternativeName>
        <fullName evidence="7">Mediator complex subunit 1</fullName>
    </alternativeName>
</protein>
<evidence type="ECO:0000256" key="7">
    <source>
        <dbReference type="RuleBase" id="RU364059"/>
    </source>
</evidence>
<keyword evidence="3 7" id="KW-0805">Transcription regulation</keyword>
<dbReference type="AlphaFoldDB" id="A0AA35QDT7"/>
<comment type="function">
    <text evidence="7">Component of the Mediator complex, a coactivator involved in the regulated transcription of nearly all RNA polymerase II-dependent genes. Mediator functions as a bridge to convey information from gene-specific regulatory proteins to the basal RNA polymerase II transcription machinery. Mediator is recruited to promoters by direct interactions with regulatory proteins and serves as a scaffold for the assembly of a functional preinitiation complex with RNA polymerase II and the general transcription factors.</text>
</comment>
<reference evidence="10" key="1">
    <citation type="submission" date="2023-01" db="EMBL/GenBank/DDBJ databases">
        <authorList>
            <person name="Piombo E."/>
        </authorList>
    </citation>
    <scope>NUCLEOTIDE SEQUENCE</scope>
</reference>
<feature type="domain" description="Mediator complex subunit Med1" evidence="9">
    <location>
        <begin position="123"/>
        <end position="548"/>
    </location>
</feature>
<dbReference type="PANTHER" id="PTHR35041:SF4">
    <property type="entry name" value="MEDIATOR OF RNA POLYMERASE II TRANSCRIPTION SUBUNIT 1"/>
    <property type="match status" value="1"/>
</dbReference>
<feature type="non-terminal residue" evidence="10">
    <location>
        <position position="1"/>
    </location>
</feature>
<dbReference type="GO" id="GO:0016592">
    <property type="term" value="C:mediator complex"/>
    <property type="evidence" value="ECO:0007669"/>
    <property type="project" value="InterPro"/>
</dbReference>
<accession>A0AA35QDT7</accession>
<name>A0AA35QDT7_9HYPO</name>
<evidence type="ECO:0000256" key="3">
    <source>
        <dbReference type="ARBA" id="ARBA00023015"/>
    </source>
</evidence>
<comment type="caution">
    <text evidence="10">The sequence shown here is derived from an EMBL/GenBank/DDBJ whole genome shotgun (WGS) entry which is preliminary data.</text>
</comment>
<keyword evidence="4 7" id="KW-0010">Activator</keyword>
<evidence type="ECO:0000256" key="5">
    <source>
        <dbReference type="ARBA" id="ARBA00023163"/>
    </source>
</evidence>
<dbReference type="GO" id="GO:0003712">
    <property type="term" value="F:transcription coregulator activity"/>
    <property type="evidence" value="ECO:0007669"/>
    <property type="project" value="InterPro"/>
</dbReference>
<keyword evidence="11" id="KW-1185">Reference proteome</keyword>
<evidence type="ECO:0000256" key="6">
    <source>
        <dbReference type="ARBA" id="ARBA00023242"/>
    </source>
</evidence>
<comment type="similarity">
    <text evidence="2 7">Belongs to the Mediator complex subunit 1 family.</text>
</comment>
<evidence type="ECO:0000256" key="1">
    <source>
        <dbReference type="ARBA" id="ARBA00004123"/>
    </source>
</evidence>
<evidence type="ECO:0000313" key="10">
    <source>
        <dbReference type="EMBL" id="CAI6100201.1"/>
    </source>
</evidence>
<feature type="compositionally biased region" description="Polar residues" evidence="8">
    <location>
        <begin position="1"/>
        <end position="27"/>
    </location>
</feature>
<keyword evidence="6 7" id="KW-0539">Nucleus</keyword>
<dbReference type="EMBL" id="CABFNP030001338">
    <property type="protein sequence ID" value="CAI6100201.1"/>
    <property type="molecule type" value="Genomic_DNA"/>
</dbReference>
<evidence type="ECO:0000256" key="4">
    <source>
        <dbReference type="ARBA" id="ARBA00023159"/>
    </source>
</evidence>
<comment type="subcellular location">
    <subcellularLocation>
        <location evidence="1 7">Nucleus</location>
    </subcellularLocation>
</comment>
<dbReference type="Proteomes" id="UP001160390">
    <property type="component" value="Unassembled WGS sequence"/>
</dbReference>
<proteinExistence type="inferred from homology"/>
<dbReference type="Pfam" id="PF10744">
    <property type="entry name" value="Med1"/>
    <property type="match status" value="1"/>
</dbReference>
<gene>
    <name evidence="10" type="ORF">CCHLO57077_00004380</name>
</gene>
<evidence type="ECO:0000256" key="8">
    <source>
        <dbReference type="SAM" id="MobiDB-lite"/>
    </source>
</evidence>
<evidence type="ECO:0000259" key="9">
    <source>
        <dbReference type="Pfam" id="PF10744"/>
    </source>
</evidence>
<evidence type="ECO:0000313" key="11">
    <source>
        <dbReference type="Proteomes" id="UP001160390"/>
    </source>
</evidence>
<dbReference type="GO" id="GO:0045944">
    <property type="term" value="P:positive regulation of transcription by RNA polymerase II"/>
    <property type="evidence" value="ECO:0007669"/>
    <property type="project" value="UniProtKB-ARBA"/>
</dbReference>
<organism evidence="10 11">
    <name type="scientific">Clonostachys chloroleuca</name>
    <dbReference type="NCBI Taxonomy" id="1926264"/>
    <lineage>
        <taxon>Eukaryota</taxon>
        <taxon>Fungi</taxon>
        <taxon>Dikarya</taxon>
        <taxon>Ascomycota</taxon>
        <taxon>Pezizomycotina</taxon>
        <taxon>Sordariomycetes</taxon>
        <taxon>Hypocreomycetidae</taxon>
        <taxon>Hypocreales</taxon>
        <taxon>Bionectriaceae</taxon>
        <taxon>Clonostachys</taxon>
    </lineage>
</organism>
<dbReference type="PANTHER" id="PTHR35041">
    <property type="entry name" value="MEDIATOR OF RNA POLYMERASE II TRANSCRIPTION SUBUNIT 1"/>
    <property type="match status" value="1"/>
</dbReference>
<evidence type="ECO:0000256" key="2">
    <source>
        <dbReference type="ARBA" id="ARBA00006210"/>
    </source>
</evidence>
<feature type="region of interest" description="Disordered" evidence="8">
    <location>
        <begin position="1"/>
        <end position="71"/>
    </location>
</feature>
<keyword evidence="5 7" id="KW-0804">Transcription</keyword>
<sequence>ELSPVMSTPTPMKHGVSQQGRTPSQLAAATPPVSTPFSNPAQAAFSPHGPRSSPQHVKKSPATILGNMPPGALNFDSPSTLAAFGGQAFTDHEFEQQKQRFEQQNQQERAFASEADKLKRLEDILSVLNKKKGLVSEVGLERLAERNGFDCLKEDTIVSGGRKLKTLVIAGSSTQIDIVLDNNIVQHVTLAFPGLPEPTARLMEPASQILLRDLKLRPKQSPLTKELDKFASNLERLAKLDQLSIVEAGFICHEALTGIYKSLQRLHEWDISKLREQPLYSGKPQQFLALQAMCSGHGVPLLHARDRVGLALQYWKERRFLPPSDDKTATYASDEEKVWSIVIECAAMEGLSEAPARVSDDWISKTILKGGVMTTDPLDIHSLDWQEPDTVALPPPEEGKKDKGVDILQPDMMTTKRVPQVKFTATFDPPVILTHSDWLRLYEFVNIEAPTQFSFPPTFDVMHFPIPPGSTHDPSELRTITRQRRVRVFDKDGKEHEKTHKNTLFNYKRIYGMSIQELNFAHPKQLLAMLPLLRQYAFLSILLENSFGSKTQNYEANGSQEKQDLGADQVKSTKTEDAELEMFLQQSRENGAKEPQSAPEPEEGETNMDVILWVHPTPRLKVVFPFRSATANVEMNILQNGIVEITNDNILTPEGQDNEETRKDKGKALTRADLGKTLEYLEDLCKWTEWIRTRLS</sequence>
<dbReference type="InterPro" id="IPR019680">
    <property type="entry name" value="Mediator_Med1"/>
</dbReference>